<dbReference type="AlphaFoldDB" id="A0A6S6TI74"/>
<sequence>LALLLLRGRSTLERFAFWGRLQTQNINRLNYQNHF</sequence>
<reference evidence="1" key="1">
    <citation type="submission" date="2020-01" db="EMBL/GenBank/DDBJ databases">
        <authorList>
            <person name="Meier V. D."/>
            <person name="Meier V D."/>
        </authorList>
    </citation>
    <scope>NUCLEOTIDE SEQUENCE</scope>
    <source>
        <strain evidence="1">HLG_WM_MAG_10</strain>
    </source>
</reference>
<accession>A0A6S6TI74</accession>
<gene>
    <name evidence="1" type="ORF">HELGO_WM41708</name>
</gene>
<name>A0A6S6TI74_9BACT</name>
<evidence type="ECO:0000313" key="1">
    <source>
        <dbReference type="EMBL" id="CAA6815182.1"/>
    </source>
</evidence>
<feature type="non-terminal residue" evidence="1">
    <location>
        <position position="1"/>
    </location>
</feature>
<dbReference type="EMBL" id="CACVAQ010000224">
    <property type="protein sequence ID" value="CAA6815182.1"/>
    <property type="molecule type" value="Genomic_DNA"/>
</dbReference>
<organism evidence="1">
    <name type="scientific">uncultured Aureispira sp</name>
    <dbReference type="NCBI Taxonomy" id="1331704"/>
    <lineage>
        <taxon>Bacteria</taxon>
        <taxon>Pseudomonadati</taxon>
        <taxon>Bacteroidota</taxon>
        <taxon>Saprospiria</taxon>
        <taxon>Saprospirales</taxon>
        <taxon>Saprospiraceae</taxon>
        <taxon>Aureispira</taxon>
        <taxon>environmental samples</taxon>
    </lineage>
</organism>
<proteinExistence type="predicted"/>
<protein>
    <submittedName>
        <fullName evidence="1">Uncharacterized protein</fullName>
    </submittedName>
</protein>